<reference evidence="14 15" key="1">
    <citation type="submission" date="2015-07" db="EMBL/GenBank/DDBJ databases">
        <title>Draft genome sequence of the Amantichitinum ursilacus IGB-41, a new chitin-degrading bacterium.</title>
        <authorList>
            <person name="Kirstahler P."/>
            <person name="Guenther M."/>
            <person name="Grumaz C."/>
            <person name="Rupp S."/>
            <person name="Zibek S."/>
            <person name="Sohn K."/>
        </authorList>
    </citation>
    <scope>NUCLEOTIDE SEQUENCE [LARGE SCALE GENOMIC DNA]</scope>
    <source>
        <strain evidence="14 15">IGB-41</strain>
    </source>
</reference>
<dbReference type="PROSITE" id="PS50885">
    <property type="entry name" value="HAMP"/>
    <property type="match status" value="1"/>
</dbReference>
<comment type="subcellular location">
    <subcellularLocation>
        <location evidence="2">Membrane</location>
    </subcellularLocation>
</comment>
<dbReference type="InterPro" id="IPR004358">
    <property type="entry name" value="Sig_transdc_His_kin-like_C"/>
</dbReference>
<keyword evidence="15" id="KW-1185">Reference proteome</keyword>
<protein>
    <recommendedName>
        <fullName evidence="3">histidine kinase</fullName>
        <ecNumber evidence="3">2.7.13.3</ecNumber>
    </recommendedName>
</protein>
<dbReference type="Pfam" id="PF16750">
    <property type="entry name" value="HK_sensor"/>
    <property type="match status" value="1"/>
</dbReference>
<evidence type="ECO:0000256" key="9">
    <source>
        <dbReference type="ARBA" id="ARBA00023012"/>
    </source>
</evidence>
<dbReference type="Gene3D" id="1.10.8.500">
    <property type="entry name" value="HAMP domain in histidine kinase"/>
    <property type="match status" value="1"/>
</dbReference>
<dbReference type="PANTHER" id="PTHR45436:SF5">
    <property type="entry name" value="SENSOR HISTIDINE KINASE TRCS"/>
    <property type="match status" value="1"/>
</dbReference>
<dbReference type="SMART" id="SM00304">
    <property type="entry name" value="HAMP"/>
    <property type="match status" value="1"/>
</dbReference>
<evidence type="ECO:0000256" key="1">
    <source>
        <dbReference type="ARBA" id="ARBA00000085"/>
    </source>
</evidence>
<keyword evidence="4" id="KW-0597">Phosphoprotein</keyword>
<organism evidence="14 15">
    <name type="scientific">Amantichitinum ursilacus</name>
    <dbReference type="NCBI Taxonomy" id="857265"/>
    <lineage>
        <taxon>Bacteria</taxon>
        <taxon>Pseudomonadati</taxon>
        <taxon>Pseudomonadota</taxon>
        <taxon>Betaproteobacteria</taxon>
        <taxon>Neisseriales</taxon>
        <taxon>Chitinibacteraceae</taxon>
        <taxon>Amantichitinum</taxon>
    </lineage>
</organism>
<keyword evidence="8" id="KW-1133">Transmembrane helix</keyword>
<accession>A0A0N0GPJ4</accession>
<dbReference type="Gene3D" id="3.30.565.10">
    <property type="entry name" value="Histidine kinase-like ATPase, C-terminal domain"/>
    <property type="match status" value="1"/>
</dbReference>
<dbReference type="CDD" id="cd00082">
    <property type="entry name" value="HisKA"/>
    <property type="match status" value="1"/>
</dbReference>
<dbReference type="SUPFAM" id="SSF158472">
    <property type="entry name" value="HAMP domain-like"/>
    <property type="match status" value="1"/>
</dbReference>
<dbReference type="PATRIC" id="fig|857265.3.peg.1632"/>
<dbReference type="RefSeq" id="WP_201782395.1">
    <property type="nucleotide sequence ID" value="NZ_LAQT01000005.1"/>
</dbReference>
<evidence type="ECO:0000256" key="3">
    <source>
        <dbReference type="ARBA" id="ARBA00012438"/>
    </source>
</evidence>
<name>A0A0N0GPJ4_9NEIS</name>
<keyword evidence="6" id="KW-0812">Transmembrane</keyword>
<evidence type="ECO:0000256" key="11">
    <source>
        <dbReference type="SAM" id="Coils"/>
    </source>
</evidence>
<feature type="coiled-coil region" evidence="11">
    <location>
        <begin position="219"/>
        <end position="246"/>
    </location>
</feature>
<evidence type="ECO:0000256" key="6">
    <source>
        <dbReference type="ARBA" id="ARBA00022692"/>
    </source>
</evidence>
<dbReference type="InterPro" id="IPR036097">
    <property type="entry name" value="HisK_dim/P_sf"/>
</dbReference>
<dbReference type="InterPro" id="IPR005467">
    <property type="entry name" value="His_kinase_dom"/>
</dbReference>
<keyword evidence="11" id="KW-0175">Coiled coil</keyword>
<dbReference type="InterPro" id="IPR003594">
    <property type="entry name" value="HATPase_dom"/>
</dbReference>
<dbReference type="GO" id="GO:0000155">
    <property type="term" value="F:phosphorelay sensor kinase activity"/>
    <property type="evidence" value="ECO:0007669"/>
    <property type="project" value="InterPro"/>
</dbReference>
<dbReference type="InterPro" id="IPR050428">
    <property type="entry name" value="TCS_sensor_his_kinase"/>
</dbReference>
<keyword evidence="5 14" id="KW-0808">Transferase</keyword>
<dbReference type="EC" id="2.7.13.3" evidence="3"/>
<evidence type="ECO:0000256" key="7">
    <source>
        <dbReference type="ARBA" id="ARBA00022777"/>
    </source>
</evidence>
<feature type="domain" description="HAMP" evidence="13">
    <location>
        <begin position="179"/>
        <end position="234"/>
    </location>
</feature>
<evidence type="ECO:0000256" key="8">
    <source>
        <dbReference type="ARBA" id="ARBA00022989"/>
    </source>
</evidence>
<dbReference type="SUPFAM" id="SSF55874">
    <property type="entry name" value="ATPase domain of HSP90 chaperone/DNA topoisomerase II/histidine kinase"/>
    <property type="match status" value="1"/>
</dbReference>
<dbReference type="InterPro" id="IPR003660">
    <property type="entry name" value="HAMP_dom"/>
</dbReference>
<dbReference type="SMART" id="SM00387">
    <property type="entry name" value="HATPase_c"/>
    <property type="match status" value="1"/>
</dbReference>
<dbReference type="CDD" id="cd06225">
    <property type="entry name" value="HAMP"/>
    <property type="match status" value="1"/>
</dbReference>
<evidence type="ECO:0000313" key="14">
    <source>
        <dbReference type="EMBL" id="KPC53763.1"/>
    </source>
</evidence>
<dbReference type="Pfam" id="PF00512">
    <property type="entry name" value="HisKA"/>
    <property type="match status" value="1"/>
</dbReference>
<dbReference type="Pfam" id="PF02518">
    <property type="entry name" value="HATPase_c"/>
    <property type="match status" value="1"/>
</dbReference>
<sequence length="460" mass="50812">MKLGRHPLLWKLALLQVGFCLLLVWLVWGWGTSVERSTYFLEEGDRAVLAQYAAQAGQMAATRDRAAIETWRQQLQQREHTWVAVLDARLQSLGTQPLTDREISHLAFMRKLTWPMSKRLDAELPFVSIAFPQSPLSGRLVIQLPQRLLPPGLTPRTHLFTHGVVPALLALALGLALYRHLVVPLTELRERANALRSGDLAPLAGSAVALRRDELGELARAYEHMAERLRQSLEQQRQLLRTLSHEIRTPLVRLQVASESNLTAPALQARVAKEVDDMQRLVEDALNLAWLDAEKPQLDAECVVLASVWEALAQDVHFETGWPLALLVCELDAGCAVRAHLDSLAQAIDNILRNAVRHSPPDAPIHLRGQREGDCWHLCIEDHGPGVAQADLERIFTPFLRLDGTPGNGFGLGLSIARRAMALQGGQLWAECGAAGLQMHLRLPAALATDLTVGQSAGNV</sequence>
<dbReference type="PANTHER" id="PTHR45436">
    <property type="entry name" value="SENSOR HISTIDINE KINASE YKOH"/>
    <property type="match status" value="1"/>
</dbReference>
<evidence type="ECO:0000256" key="5">
    <source>
        <dbReference type="ARBA" id="ARBA00022679"/>
    </source>
</evidence>
<evidence type="ECO:0000256" key="2">
    <source>
        <dbReference type="ARBA" id="ARBA00004370"/>
    </source>
</evidence>
<dbReference type="SUPFAM" id="SSF47384">
    <property type="entry name" value="Homodimeric domain of signal transducing histidine kinase"/>
    <property type="match status" value="1"/>
</dbReference>
<keyword evidence="10" id="KW-0472">Membrane</keyword>
<proteinExistence type="predicted"/>
<comment type="catalytic activity">
    <reaction evidence="1">
        <text>ATP + protein L-histidine = ADP + protein N-phospho-L-histidine.</text>
        <dbReference type="EC" id="2.7.13.3"/>
    </reaction>
</comment>
<keyword evidence="9" id="KW-0902">Two-component regulatory system</keyword>
<dbReference type="AlphaFoldDB" id="A0A0N0GPJ4"/>
<evidence type="ECO:0000259" key="13">
    <source>
        <dbReference type="PROSITE" id="PS50885"/>
    </source>
</evidence>
<dbReference type="EMBL" id="LAQT01000005">
    <property type="protein sequence ID" value="KPC53763.1"/>
    <property type="molecule type" value="Genomic_DNA"/>
</dbReference>
<dbReference type="Gene3D" id="1.10.287.130">
    <property type="match status" value="1"/>
</dbReference>
<gene>
    <name evidence="14" type="primary">pfeS</name>
    <name evidence="14" type="ORF">WG78_07965</name>
</gene>
<dbReference type="InterPro" id="IPR038428">
    <property type="entry name" value="HK_sensor_dom_sf"/>
</dbReference>
<dbReference type="Gene3D" id="3.30.450.170">
    <property type="entry name" value="Two-component histidine kinase, sensor domain"/>
    <property type="match status" value="1"/>
</dbReference>
<dbReference type="PROSITE" id="PS50109">
    <property type="entry name" value="HIS_KIN"/>
    <property type="match status" value="1"/>
</dbReference>
<dbReference type="PRINTS" id="PR00344">
    <property type="entry name" value="BCTRLSENSOR"/>
</dbReference>
<dbReference type="STRING" id="857265.WG78_07965"/>
<evidence type="ECO:0000256" key="4">
    <source>
        <dbReference type="ARBA" id="ARBA00022553"/>
    </source>
</evidence>
<dbReference type="InterPro" id="IPR031930">
    <property type="entry name" value="HK_sensor"/>
</dbReference>
<dbReference type="InterPro" id="IPR036890">
    <property type="entry name" value="HATPase_C_sf"/>
</dbReference>
<feature type="domain" description="Histidine kinase" evidence="12">
    <location>
        <begin position="242"/>
        <end position="447"/>
    </location>
</feature>
<dbReference type="SMART" id="SM00388">
    <property type="entry name" value="HisKA"/>
    <property type="match status" value="1"/>
</dbReference>
<evidence type="ECO:0000259" key="12">
    <source>
        <dbReference type="PROSITE" id="PS50109"/>
    </source>
</evidence>
<dbReference type="Pfam" id="PF00672">
    <property type="entry name" value="HAMP"/>
    <property type="match status" value="1"/>
</dbReference>
<dbReference type="Proteomes" id="UP000037939">
    <property type="component" value="Unassembled WGS sequence"/>
</dbReference>
<comment type="caution">
    <text evidence="14">The sequence shown here is derived from an EMBL/GenBank/DDBJ whole genome shotgun (WGS) entry which is preliminary data.</text>
</comment>
<dbReference type="GO" id="GO:0016020">
    <property type="term" value="C:membrane"/>
    <property type="evidence" value="ECO:0007669"/>
    <property type="project" value="UniProtKB-SubCell"/>
</dbReference>
<evidence type="ECO:0000313" key="15">
    <source>
        <dbReference type="Proteomes" id="UP000037939"/>
    </source>
</evidence>
<dbReference type="InterPro" id="IPR003661">
    <property type="entry name" value="HisK_dim/P_dom"/>
</dbReference>
<evidence type="ECO:0000256" key="10">
    <source>
        <dbReference type="ARBA" id="ARBA00023136"/>
    </source>
</evidence>
<keyword evidence="7" id="KW-0418">Kinase</keyword>